<protein>
    <submittedName>
        <fullName evidence="1">Uncharacterized protein</fullName>
    </submittedName>
</protein>
<organism evidence="1 2">
    <name type="scientific">Lolium multiflorum</name>
    <name type="common">Italian ryegrass</name>
    <name type="synonym">Lolium perenne subsp. multiflorum</name>
    <dbReference type="NCBI Taxonomy" id="4521"/>
    <lineage>
        <taxon>Eukaryota</taxon>
        <taxon>Viridiplantae</taxon>
        <taxon>Streptophyta</taxon>
        <taxon>Embryophyta</taxon>
        <taxon>Tracheophyta</taxon>
        <taxon>Spermatophyta</taxon>
        <taxon>Magnoliopsida</taxon>
        <taxon>Liliopsida</taxon>
        <taxon>Poales</taxon>
        <taxon>Poaceae</taxon>
        <taxon>BOP clade</taxon>
        <taxon>Pooideae</taxon>
        <taxon>Poodae</taxon>
        <taxon>Poeae</taxon>
        <taxon>Poeae Chloroplast Group 2 (Poeae type)</taxon>
        <taxon>Loliodinae</taxon>
        <taxon>Loliinae</taxon>
        <taxon>Lolium</taxon>
    </lineage>
</organism>
<keyword evidence="2" id="KW-1185">Reference proteome</keyword>
<evidence type="ECO:0000313" key="2">
    <source>
        <dbReference type="Proteomes" id="UP001231189"/>
    </source>
</evidence>
<gene>
    <name evidence="1" type="ORF">QYE76_055569</name>
</gene>
<dbReference type="Proteomes" id="UP001231189">
    <property type="component" value="Unassembled WGS sequence"/>
</dbReference>
<dbReference type="AlphaFoldDB" id="A0AAD8T1B7"/>
<name>A0AAD8T1B7_LOLMU</name>
<dbReference type="Gene3D" id="2.40.70.10">
    <property type="entry name" value="Acid Proteases"/>
    <property type="match status" value="1"/>
</dbReference>
<evidence type="ECO:0000313" key="1">
    <source>
        <dbReference type="EMBL" id="KAK1667410.1"/>
    </source>
</evidence>
<dbReference type="InterPro" id="IPR021109">
    <property type="entry name" value="Peptidase_aspartic_dom_sf"/>
</dbReference>
<comment type="caution">
    <text evidence="1">The sequence shown here is derived from an EMBL/GenBank/DDBJ whole genome shotgun (WGS) entry which is preliminary data.</text>
</comment>
<accession>A0AAD8T1B7</accession>
<dbReference type="CDD" id="cd00303">
    <property type="entry name" value="retropepsin_like"/>
    <property type="match status" value="1"/>
</dbReference>
<sequence>MLLPVTIQGEPRWRWTRGLRIISSPPPLCAASLQPTGGDTLRVTVANGDRLHCHGVAQHVPLTIGDEHFVITCAGIDLGCFDFILGVDFLRTLGPILWDFDALTMTFWRQGRHIRWEGLGGTSPAPQLQLVSGADDASTPS</sequence>
<proteinExistence type="predicted"/>
<reference evidence="1" key="1">
    <citation type="submission" date="2023-07" db="EMBL/GenBank/DDBJ databases">
        <title>A chromosome-level genome assembly of Lolium multiflorum.</title>
        <authorList>
            <person name="Chen Y."/>
            <person name="Copetti D."/>
            <person name="Kolliker R."/>
            <person name="Studer B."/>
        </authorList>
    </citation>
    <scope>NUCLEOTIDE SEQUENCE</scope>
    <source>
        <strain evidence="1">02402/16</strain>
        <tissue evidence="1">Leaf</tissue>
    </source>
</reference>
<dbReference type="EMBL" id="JAUUTY010000003">
    <property type="protein sequence ID" value="KAK1667410.1"/>
    <property type="molecule type" value="Genomic_DNA"/>
</dbReference>